<proteinExistence type="predicted"/>
<sequence length="355" mass="39121">MFDLDAQTGTTPVRDAHRFDEAALAHWMADHIADFEGPIQLEQFKGGQSNPTYVVRTPSRSYVLRRKPPGVLLKGAHAIQREARVIGAVGAAGLPVPTIFGLCTDDNVIGTWFYVMELVEGRIFWDATFPDVPAADRPAYFDAMNATIAGLHTIDHRAAGLGDYGREGGFFARQIALWTRQYLADEDAGRDPAMDRLVEWLPTAIPADDRSCLAHGDFRVDNLIFHPDEPKVIAVLDWELSTIGNPLADFGYHLMMYHMPPVIVPGLVGHDLPSLNIPSESDYVASYCRRMGLKNLSGLDFSLAFNLFRFAAIVHGVKGRYLRGNAANADAKQRADAFPEMAALAWNQARRAGAT</sequence>
<dbReference type="InterPro" id="IPR002575">
    <property type="entry name" value="Aminoglycoside_PTrfase"/>
</dbReference>
<organism evidence="2 3">
    <name type="scientific">Sphingobium indicum (strain DSM 16413 / CCM 7287 / MTCC 6362 / UT26 / NBRC 101211 / UT26S)</name>
    <name type="common">Sphingobium japonicum</name>
    <dbReference type="NCBI Taxonomy" id="452662"/>
    <lineage>
        <taxon>Bacteria</taxon>
        <taxon>Pseudomonadati</taxon>
        <taxon>Pseudomonadota</taxon>
        <taxon>Alphaproteobacteria</taxon>
        <taxon>Sphingomonadales</taxon>
        <taxon>Sphingomonadaceae</taxon>
        <taxon>Sphingobium</taxon>
    </lineage>
</organism>
<evidence type="ECO:0000313" key="3">
    <source>
        <dbReference type="Proteomes" id="UP000007753"/>
    </source>
</evidence>
<keyword evidence="3" id="KW-1185">Reference proteome</keyword>
<dbReference type="InterPro" id="IPR052898">
    <property type="entry name" value="ACAD10-like"/>
</dbReference>
<dbReference type="PANTHER" id="PTHR47829:SF3">
    <property type="entry name" value="AMINOGLYCOSIDE PHOSPHOTRANSFERASE DOMAIN-CONTAINING PROTEIN"/>
    <property type="match status" value="1"/>
</dbReference>
<feature type="domain" description="Aminoglycoside phosphotransferase" evidence="1">
    <location>
        <begin position="41"/>
        <end position="260"/>
    </location>
</feature>
<reference evidence="2 3" key="1">
    <citation type="journal article" date="2010" name="J. Bacteriol.">
        <title>Complete genome sequence of the representative gamma-hexachlorocyclohexane-degrading bacterium Sphingobium japonicum UT26.</title>
        <authorList>
            <person name="Nagata Y."/>
            <person name="Ohtsubo Y."/>
            <person name="Endo R."/>
            <person name="Ichikawa N."/>
            <person name="Ankai A."/>
            <person name="Oguchi A."/>
            <person name="Fukui S."/>
            <person name="Fujita N."/>
            <person name="Tsuda M."/>
        </authorList>
    </citation>
    <scope>NUCLEOTIDE SEQUENCE [LARGE SCALE GENOMIC DNA]</scope>
    <source>
        <strain evidence="3">DSM 16413 / CCM 7287 / MTCC 6362 / UT26 / NBRC 101211 / UT26S</strain>
    </source>
</reference>
<dbReference type="GeneID" id="29273017"/>
<gene>
    <name evidence="2" type="ordered locus">SJA_C1-13980</name>
</gene>
<dbReference type="RefSeq" id="WP_013039786.1">
    <property type="nucleotide sequence ID" value="NC_014006.1"/>
</dbReference>
<dbReference type="Pfam" id="PF01636">
    <property type="entry name" value="APH"/>
    <property type="match status" value="1"/>
</dbReference>
<dbReference type="InterPro" id="IPR011009">
    <property type="entry name" value="Kinase-like_dom_sf"/>
</dbReference>
<evidence type="ECO:0000313" key="2">
    <source>
        <dbReference type="EMBL" id="BAI96232.1"/>
    </source>
</evidence>
<evidence type="ECO:0000259" key="1">
    <source>
        <dbReference type="Pfam" id="PF01636"/>
    </source>
</evidence>
<dbReference type="HOGENOM" id="CLU_007526_0_1_5"/>
<dbReference type="InterPro" id="IPR041726">
    <property type="entry name" value="ACAD10_11_N"/>
</dbReference>
<name>D4Z0V0_SPHIU</name>
<dbReference type="Proteomes" id="UP000007753">
    <property type="component" value="Chromosome 1"/>
</dbReference>
<dbReference type="Gene3D" id="3.30.200.20">
    <property type="entry name" value="Phosphorylase Kinase, domain 1"/>
    <property type="match status" value="1"/>
</dbReference>
<dbReference type="KEGG" id="sjp:SJA_C1-13980"/>
<dbReference type="GO" id="GO:0016740">
    <property type="term" value="F:transferase activity"/>
    <property type="evidence" value="ECO:0007669"/>
    <property type="project" value="UniProtKB-KW"/>
</dbReference>
<dbReference type="eggNOG" id="COG3173">
    <property type="taxonomic scope" value="Bacteria"/>
</dbReference>
<dbReference type="EMBL" id="AP010803">
    <property type="protein sequence ID" value="BAI96232.1"/>
    <property type="molecule type" value="Genomic_DNA"/>
</dbReference>
<accession>D4Z0V0</accession>
<dbReference type="CDD" id="cd05154">
    <property type="entry name" value="ACAD10_11_N-like"/>
    <property type="match status" value="1"/>
</dbReference>
<dbReference type="STRING" id="452662.SJA_C1-13980"/>
<protein>
    <submittedName>
        <fullName evidence="2">Putative aminoglycoside phosphotransferase</fullName>
    </submittedName>
</protein>
<dbReference type="Gene3D" id="3.90.1200.10">
    <property type="match status" value="1"/>
</dbReference>
<dbReference type="PANTHER" id="PTHR47829">
    <property type="entry name" value="HYDROLASE, PUTATIVE (AFU_ORTHOLOGUE AFUA_1G12880)-RELATED"/>
    <property type="match status" value="1"/>
</dbReference>
<dbReference type="SUPFAM" id="SSF56112">
    <property type="entry name" value="Protein kinase-like (PK-like)"/>
    <property type="match status" value="1"/>
</dbReference>
<dbReference type="AlphaFoldDB" id="D4Z0V0"/>
<keyword evidence="2" id="KW-0808">Transferase</keyword>